<organism evidence="1 2">
    <name type="scientific">Gymnopus androsaceus JB14</name>
    <dbReference type="NCBI Taxonomy" id="1447944"/>
    <lineage>
        <taxon>Eukaryota</taxon>
        <taxon>Fungi</taxon>
        <taxon>Dikarya</taxon>
        <taxon>Basidiomycota</taxon>
        <taxon>Agaricomycotina</taxon>
        <taxon>Agaricomycetes</taxon>
        <taxon>Agaricomycetidae</taxon>
        <taxon>Agaricales</taxon>
        <taxon>Marasmiineae</taxon>
        <taxon>Omphalotaceae</taxon>
        <taxon>Gymnopus</taxon>
    </lineage>
</organism>
<sequence>MQLNVDIIYLICEELDPAQFERYSTFYDARTARKTLLSLGLTNKTFLEPALDVLWKKIYSVDVLLYFLQTRKDLGTRSRVITHDFSRKCPSMQVLDSMRSFLRIPRGGNQKVIMKCQIDPSRWNRMLYYTSRVRVISLYRLDCVGGSIYPSSGEAPQCIFPNLRKLCASQLLISSGSLPFFLSDSLLSVEFSSYGKDAPDLGPTLSSVAQMAPTLEEITLLYGEHRPFSSFSSTLRTLEELRVLRIHGIPTHYDQDFIATISNLRKLTDLSLKVPSTTRLNYNGIPNSGFASLKHFSIGASIDETHAFLSKVPSTVLQSLEVTT</sequence>
<dbReference type="InterPro" id="IPR032675">
    <property type="entry name" value="LRR_dom_sf"/>
</dbReference>
<dbReference type="SUPFAM" id="SSF52047">
    <property type="entry name" value="RNI-like"/>
    <property type="match status" value="1"/>
</dbReference>
<dbReference type="OrthoDB" id="2631350at2759"/>
<keyword evidence="2" id="KW-1185">Reference proteome</keyword>
<evidence type="ECO:0000313" key="1">
    <source>
        <dbReference type="EMBL" id="KAE9400276.1"/>
    </source>
</evidence>
<dbReference type="AlphaFoldDB" id="A0A6A4HQB6"/>
<dbReference type="Proteomes" id="UP000799118">
    <property type="component" value="Unassembled WGS sequence"/>
</dbReference>
<evidence type="ECO:0000313" key="2">
    <source>
        <dbReference type="Proteomes" id="UP000799118"/>
    </source>
</evidence>
<dbReference type="EMBL" id="ML769458">
    <property type="protein sequence ID" value="KAE9400276.1"/>
    <property type="molecule type" value="Genomic_DNA"/>
</dbReference>
<evidence type="ECO:0008006" key="3">
    <source>
        <dbReference type="Google" id="ProtNLM"/>
    </source>
</evidence>
<proteinExistence type="predicted"/>
<dbReference type="Gene3D" id="3.80.10.10">
    <property type="entry name" value="Ribonuclease Inhibitor"/>
    <property type="match status" value="1"/>
</dbReference>
<gene>
    <name evidence="1" type="ORF">BT96DRAFT_993123</name>
</gene>
<reference evidence="1" key="1">
    <citation type="journal article" date="2019" name="Environ. Microbiol.">
        <title>Fungal ecological strategies reflected in gene transcription - a case study of two litter decomposers.</title>
        <authorList>
            <person name="Barbi F."/>
            <person name="Kohler A."/>
            <person name="Barry K."/>
            <person name="Baskaran P."/>
            <person name="Daum C."/>
            <person name="Fauchery L."/>
            <person name="Ihrmark K."/>
            <person name="Kuo A."/>
            <person name="LaButti K."/>
            <person name="Lipzen A."/>
            <person name="Morin E."/>
            <person name="Grigoriev I.V."/>
            <person name="Henrissat B."/>
            <person name="Lindahl B."/>
            <person name="Martin F."/>
        </authorList>
    </citation>
    <scope>NUCLEOTIDE SEQUENCE</scope>
    <source>
        <strain evidence="1">JB14</strain>
    </source>
</reference>
<name>A0A6A4HQB6_9AGAR</name>
<accession>A0A6A4HQB6</accession>
<protein>
    <recommendedName>
        <fullName evidence="3">F-box domain-containing protein</fullName>
    </recommendedName>
</protein>